<evidence type="ECO:0000313" key="1">
    <source>
        <dbReference type="EMBL" id="MPC73157.1"/>
    </source>
</evidence>
<comment type="caution">
    <text evidence="1">The sequence shown here is derived from an EMBL/GenBank/DDBJ whole genome shotgun (WGS) entry which is preliminary data.</text>
</comment>
<reference evidence="1 2" key="1">
    <citation type="submission" date="2019-05" db="EMBL/GenBank/DDBJ databases">
        <title>Another draft genome of Portunus trituberculatus and its Hox gene families provides insights of decapod evolution.</title>
        <authorList>
            <person name="Jeong J.-H."/>
            <person name="Song I."/>
            <person name="Kim S."/>
            <person name="Choi T."/>
            <person name="Kim D."/>
            <person name="Ryu S."/>
            <person name="Kim W."/>
        </authorList>
    </citation>
    <scope>NUCLEOTIDE SEQUENCE [LARGE SCALE GENOMIC DNA]</scope>
    <source>
        <tissue evidence="1">Muscle</tissue>
    </source>
</reference>
<sequence>MRQHGLQYIHESAKNTTALYYTDGYVEQDGRSGAASMCSVRDAGDTAAHARIATATTFCANVTTVAGPPATAATSATATTSTITTSAAWVTDFSSTTQAELAAIKLAVDHARTSHKLDVLINTDSARWIGEVDTDDPRLPRLAHTTRRLELVRSRINLGYPYAWELEIATPEEKRRCRPCDEQNGHKLEHYLRGCECVNTLREKCNISNPTLPDLARHFLNILTETLSGHPKFCDINK</sequence>
<dbReference type="AlphaFoldDB" id="A0A5B7HV53"/>
<evidence type="ECO:0008006" key="3">
    <source>
        <dbReference type="Google" id="ProtNLM"/>
    </source>
</evidence>
<evidence type="ECO:0000313" key="2">
    <source>
        <dbReference type="Proteomes" id="UP000324222"/>
    </source>
</evidence>
<gene>
    <name evidence="1" type="ORF">E2C01_067475</name>
</gene>
<organism evidence="1 2">
    <name type="scientific">Portunus trituberculatus</name>
    <name type="common">Swimming crab</name>
    <name type="synonym">Neptunus trituberculatus</name>
    <dbReference type="NCBI Taxonomy" id="210409"/>
    <lineage>
        <taxon>Eukaryota</taxon>
        <taxon>Metazoa</taxon>
        <taxon>Ecdysozoa</taxon>
        <taxon>Arthropoda</taxon>
        <taxon>Crustacea</taxon>
        <taxon>Multicrustacea</taxon>
        <taxon>Malacostraca</taxon>
        <taxon>Eumalacostraca</taxon>
        <taxon>Eucarida</taxon>
        <taxon>Decapoda</taxon>
        <taxon>Pleocyemata</taxon>
        <taxon>Brachyura</taxon>
        <taxon>Eubrachyura</taxon>
        <taxon>Portunoidea</taxon>
        <taxon>Portunidae</taxon>
        <taxon>Portuninae</taxon>
        <taxon>Portunus</taxon>
    </lineage>
</organism>
<proteinExistence type="predicted"/>
<protein>
    <recommendedName>
        <fullName evidence="3">RNase H type-1 domain-containing protein</fullName>
    </recommendedName>
</protein>
<keyword evidence="2" id="KW-1185">Reference proteome</keyword>
<dbReference type="Proteomes" id="UP000324222">
    <property type="component" value="Unassembled WGS sequence"/>
</dbReference>
<dbReference type="EMBL" id="VSRR010036180">
    <property type="protein sequence ID" value="MPC73157.1"/>
    <property type="molecule type" value="Genomic_DNA"/>
</dbReference>
<name>A0A5B7HV53_PORTR</name>
<dbReference type="OrthoDB" id="6375235at2759"/>
<accession>A0A5B7HV53</accession>